<evidence type="ECO:0000256" key="2">
    <source>
        <dbReference type="SAM" id="SignalP"/>
    </source>
</evidence>
<dbReference type="KEGG" id="mpp:MICPUCDRAFT_49988"/>
<accession>C1MGY8</accession>
<dbReference type="AlphaFoldDB" id="C1MGY8"/>
<feature type="region of interest" description="Disordered" evidence="1">
    <location>
        <begin position="588"/>
        <end position="608"/>
    </location>
</feature>
<feature type="compositionally biased region" description="Polar residues" evidence="1">
    <location>
        <begin position="326"/>
        <end position="335"/>
    </location>
</feature>
<feature type="region of interest" description="Disordered" evidence="1">
    <location>
        <begin position="316"/>
        <end position="382"/>
    </location>
</feature>
<feature type="compositionally biased region" description="Low complexity" evidence="1">
    <location>
        <begin position="243"/>
        <end position="266"/>
    </location>
</feature>
<protein>
    <submittedName>
        <fullName evidence="3">Predicted protein</fullName>
    </submittedName>
</protein>
<organism evidence="4">
    <name type="scientific">Micromonas pusilla (strain CCMP1545)</name>
    <name type="common">Picoplanktonic green alga</name>
    <dbReference type="NCBI Taxonomy" id="564608"/>
    <lineage>
        <taxon>Eukaryota</taxon>
        <taxon>Viridiplantae</taxon>
        <taxon>Chlorophyta</taxon>
        <taxon>Mamiellophyceae</taxon>
        <taxon>Mamiellales</taxon>
        <taxon>Mamiellaceae</taxon>
        <taxon>Micromonas</taxon>
    </lineage>
</organism>
<proteinExistence type="predicted"/>
<name>C1MGY8_MICPC</name>
<evidence type="ECO:0000256" key="1">
    <source>
        <dbReference type="SAM" id="MobiDB-lite"/>
    </source>
</evidence>
<keyword evidence="4" id="KW-1185">Reference proteome</keyword>
<evidence type="ECO:0000313" key="4">
    <source>
        <dbReference type="Proteomes" id="UP000001876"/>
    </source>
</evidence>
<dbReference type="OrthoDB" id="498784at2759"/>
<feature type="compositionally biased region" description="Low complexity" evidence="1">
    <location>
        <begin position="590"/>
        <end position="608"/>
    </location>
</feature>
<dbReference type="RefSeq" id="XP_003054860.1">
    <property type="nucleotide sequence ID" value="XM_003054814.1"/>
</dbReference>
<dbReference type="Proteomes" id="UP000001876">
    <property type="component" value="Unassembled WGS sequence"/>
</dbReference>
<feature type="compositionally biased region" description="Low complexity" evidence="1">
    <location>
        <begin position="344"/>
        <end position="364"/>
    </location>
</feature>
<evidence type="ECO:0000313" key="3">
    <source>
        <dbReference type="EMBL" id="EEH60112.1"/>
    </source>
</evidence>
<feature type="signal peptide" evidence="2">
    <location>
        <begin position="1"/>
        <end position="30"/>
    </location>
</feature>
<feature type="chain" id="PRO_5002911965" evidence="2">
    <location>
        <begin position="31"/>
        <end position="659"/>
    </location>
</feature>
<dbReference type="EMBL" id="GG663735">
    <property type="protein sequence ID" value="EEH60112.1"/>
    <property type="molecule type" value="Genomic_DNA"/>
</dbReference>
<feature type="region of interest" description="Disordered" evidence="1">
    <location>
        <begin position="230"/>
        <end position="293"/>
    </location>
</feature>
<dbReference type="GeneID" id="9680285"/>
<reference evidence="3 4" key="1">
    <citation type="journal article" date="2009" name="Science">
        <title>Green evolution and dynamic adaptations revealed by genomes of the marine picoeukaryotes Micromonas.</title>
        <authorList>
            <person name="Worden A.Z."/>
            <person name="Lee J.H."/>
            <person name="Mock T."/>
            <person name="Rouze P."/>
            <person name="Simmons M.P."/>
            <person name="Aerts A.L."/>
            <person name="Allen A.E."/>
            <person name="Cuvelier M.L."/>
            <person name="Derelle E."/>
            <person name="Everett M.V."/>
            <person name="Foulon E."/>
            <person name="Grimwood J."/>
            <person name="Gundlach H."/>
            <person name="Henrissat B."/>
            <person name="Napoli C."/>
            <person name="McDonald S.M."/>
            <person name="Parker M.S."/>
            <person name="Rombauts S."/>
            <person name="Salamov A."/>
            <person name="Von Dassow P."/>
            <person name="Badger J.H."/>
            <person name="Coutinho P.M."/>
            <person name="Demir E."/>
            <person name="Dubchak I."/>
            <person name="Gentemann C."/>
            <person name="Eikrem W."/>
            <person name="Gready J.E."/>
            <person name="John U."/>
            <person name="Lanier W."/>
            <person name="Lindquist E.A."/>
            <person name="Lucas S."/>
            <person name="Mayer K.F."/>
            <person name="Moreau H."/>
            <person name="Not F."/>
            <person name="Otillar R."/>
            <person name="Panaud O."/>
            <person name="Pangilinan J."/>
            <person name="Paulsen I."/>
            <person name="Piegu B."/>
            <person name="Poliakov A."/>
            <person name="Robbens S."/>
            <person name="Schmutz J."/>
            <person name="Toulza E."/>
            <person name="Wyss T."/>
            <person name="Zelensky A."/>
            <person name="Zhou K."/>
            <person name="Armbrust E.V."/>
            <person name="Bhattacharya D."/>
            <person name="Goodenough U.W."/>
            <person name="Van de Peer Y."/>
            <person name="Grigoriev I.V."/>
        </authorList>
    </citation>
    <scope>NUCLEOTIDE SEQUENCE [LARGE SCALE GENOMIC DNA]</scope>
    <source>
        <strain evidence="3 4">CCMP1545</strain>
    </source>
</reference>
<keyword evidence="2" id="KW-0732">Signal</keyword>
<sequence>MHAPHAPRVARALGALLLVLLACAASPALARGGVSSSRLAPLVSDDVRARLARGTSGAATVDPAAAAYAAADVDDEDADDEDADDVDVDGAHMDRRVLVDSPLRPWLQPTTFLRVALLIIRNAALDNPTAGFLQSILTTELAYTAFTNVFASFAAAVVQDFSQGVSNEGAVASEWVVDGETALENVLASEFVYGGAWGFEQFYGVGFEISGDAAAAIQQSLQPTWIPTNLDELDRSSAGGNGAAPAPGPAGADDAANASTNETTSATRRRKLQGTSTRRAPTPHPGIDASRRRLLSDEEANARNLPKGAQLIAQVRTPLPREKTKSQIAAASSLGNERRRRRLLQTTTNDTATETATGDDAASAPTAGEEGRDPANGDVTGEDVGDITANWFDSFPAALPTAIRDRLIAQLEEFQVNPQIAISLEIAIAFVGVVEPGVGIVSAEAADETTITYDVVFNGYDAAIDVAATGERGFGVAGSGSAGAAVATAINDASEIIDAVTDILDEVNANAAADLTRVSAQGGPSNATTNATTNPNVTTAMGAPVIIPAHTNAETGRNPRISATRYTNMGKRPTRGPNATAPLRVSAYSGPTDASAPGAAPGPAAGRFGPYDPDAEYDYFESGPYDYEPFGAVSGTYAVAVSLIFLEQISLNGGSITII</sequence>
<gene>
    <name evidence="3" type="ORF">MICPUCDRAFT_49988</name>
</gene>